<dbReference type="GO" id="GO:0034446">
    <property type="term" value="P:substrate adhesion-dependent cell spreading"/>
    <property type="evidence" value="ECO:0007669"/>
    <property type="project" value="Ensembl"/>
</dbReference>
<dbReference type="Pfam" id="PF00169">
    <property type="entry name" value="PH"/>
    <property type="match status" value="1"/>
</dbReference>
<dbReference type="SUPFAM" id="SSF50729">
    <property type="entry name" value="PH domain-like"/>
    <property type="match status" value="2"/>
</dbReference>
<dbReference type="InterPro" id="IPR011993">
    <property type="entry name" value="PH-like_dom_sf"/>
</dbReference>
<reference evidence="3" key="2">
    <citation type="submission" date="2025-09" db="UniProtKB">
        <authorList>
            <consortium name="Ensembl"/>
        </authorList>
    </citation>
    <scope>IDENTIFICATION</scope>
</reference>
<protein>
    <submittedName>
        <fullName evidence="3">FERM domain containing kindlin 3</fullName>
    </submittedName>
</protein>
<reference evidence="3" key="1">
    <citation type="submission" date="2025-08" db="UniProtKB">
        <authorList>
            <consortium name="Ensembl"/>
        </authorList>
    </citation>
    <scope>IDENTIFICATION</scope>
</reference>
<dbReference type="InterPro" id="IPR019748">
    <property type="entry name" value="FERM_central"/>
</dbReference>
<dbReference type="GO" id="GO:0007229">
    <property type="term" value="P:integrin-mediated signaling pathway"/>
    <property type="evidence" value="ECO:0007669"/>
    <property type="project" value="Ensembl"/>
</dbReference>
<dbReference type="InterPro" id="IPR001849">
    <property type="entry name" value="PH_domain"/>
</dbReference>
<dbReference type="Gene3D" id="2.30.29.30">
    <property type="entry name" value="Pleckstrin-homology domain (PH domain)/Phosphotyrosine-binding domain (PTB)"/>
    <property type="match status" value="2"/>
</dbReference>
<proteinExistence type="predicted"/>
<dbReference type="SMART" id="SM00233">
    <property type="entry name" value="PH"/>
    <property type="match status" value="1"/>
</dbReference>
<evidence type="ECO:0000313" key="4">
    <source>
        <dbReference type="Proteomes" id="UP000472275"/>
    </source>
</evidence>
<dbReference type="GO" id="GO:0005178">
    <property type="term" value="F:integrin binding"/>
    <property type="evidence" value="ECO:0007669"/>
    <property type="project" value="Ensembl"/>
</dbReference>
<dbReference type="GO" id="GO:0002102">
    <property type="term" value="C:podosome"/>
    <property type="evidence" value="ECO:0007669"/>
    <property type="project" value="Ensembl"/>
</dbReference>
<dbReference type="GO" id="GO:0030335">
    <property type="term" value="P:positive regulation of cell migration"/>
    <property type="evidence" value="ECO:0007669"/>
    <property type="project" value="Ensembl"/>
</dbReference>
<dbReference type="GO" id="GO:0033622">
    <property type="term" value="P:integrin activation"/>
    <property type="evidence" value="ECO:0007669"/>
    <property type="project" value="Ensembl"/>
</dbReference>
<sequence>MLSTCLCPPVQAPCPPPAGEEGAGAGAPPPPAPRLLPAAGGPSGGAGPRRPPRPPRGNPLLRRTRLHARWLDSSRSLLEQDVADDEELLLRFKYHCFLDLDPQRDRLRLALLYEQARWALLTEEIDCTEEEMMLFAALQYHIDEVGGSGEPGGAGEGDEVDDLDAALSNLEVKLIPASLGVRGGGGPGAWVPPRRLGPPRPRKLTLRGFRPTWAVLKETSLSYGRSPPVPGEPLQQLNLRGCEVTPDVDVGAQKFCIKLLVAAPEGMSEIQLRCRDAPQYARWVAGCRLASRGRSLADASFGAEARGVLGVLGLPSLPPHPSLPPTPLCPPAPLCPRTPASHSPPLVLRILEVLHRVGALSPAQARLRFLEAWRALPAGRRNPGVRRRFKGSRRDEVLGVGPSRLLRLDPGTGSVTRAWRYSALRQWNVNWDTQQVTLELEGEVTLALCVLSAPCQALHEFLGGYLCLGGRQPGQPLDLRLFHKLTGGQEPL</sequence>
<evidence type="ECO:0000313" key="3">
    <source>
        <dbReference type="Ensembl" id="ENSACCP00020024641.1"/>
    </source>
</evidence>
<feature type="region of interest" description="Disordered" evidence="1">
    <location>
        <begin position="10"/>
        <end position="61"/>
    </location>
</feature>
<dbReference type="GO" id="GO:0070527">
    <property type="term" value="P:platelet aggregation"/>
    <property type="evidence" value="ECO:0007669"/>
    <property type="project" value="Ensembl"/>
</dbReference>
<evidence type="ECO:0000259" key="2">
    <source>
        <dbReference type="SMART" id="SM00233"/>
    </source>
</evidence>
<evidence type="ECO:0000256" key="1">
    <source>
        <dbReference type="SAM" id="MobiDB-lite"/>
    </source>
</evidence>
<name>A0A663FIF9_AQUCH</name>
<keyword evidence="4" id="KW-1185">Reference proteome</keyword>
<dbReference type="InterPro" id="IPR035963">
    <property type="entry name" value="FERM_2"/>
</dbReference>
<dbReference type="GO" id="GO:0007159">
    <property type="term" value="P:leukocyte cell-cell adhesion"/>
    <property type="evidence" value="ECO:0007669"/>
    <property type="project" value="Ensembl"/>
</dbReference>
<dbReference type="InParanoid" id="A0A663FIF9"/>
<dbReference type="PANTHER" id="PTHR16160">
    <property type="entry name" value="FERMITIN 2-RELATED"/>
    <property type="match status" value="1"/>
</dbReference>
<dbReference type="PANTHER" id="PTHR16160:SF1">
    <property type="entry name" value="FERMITIN FAMILY HOMOLOG 3"/>
    <property type="match status" value="1"/>
</dbReference>
<accession>A0A663FIF9</accession>
<dbReference type="CDD" id="cd14473">
    <property type="entry name" value="FERM_B-lobe"/>
    <property type="match status" value="1"/>
</dbReference>
<dbReference type="GeneTree" id="ENSGT00390000013444"/>
<dbReference type="GO" id="GO:0033632">
    <property type="term" value="P:regulation of cell-cell adhesion mediated by integrin"/>
    <property type="evidence" value="ECO:0007669"/>
    <property type="project" value="Ensembl"/>
</dbReference>
<feature type="domain" description="PH" evidence="2">
    <location>
        <begin position="193"/>
        <end position="294"/>
    </location>
</feature>
<dbReference type="SUPFAM" id="SSF47031">
    <property type="entry name" value="Second domain of FERM"/>
    <property type="match status" value="1"/>
</dbReference>
<dbReference type="AlphaFoldDB" id="A0A663FIF9"/>
<dbReference type="Ensembl" id="ENSACCT00020025739.1">
    <property type="protein sequence ID" value="ENSACCP00020024641.1"/>
    <property type="gene ID" value="ENSACCG00020016874.1"/>
</dbReference>
<dbReference type="Proteomes" id="UP000472275">
    <property type="component" value="Unassembled WGS sequence"/>
</dbReference>
<organism evidence="3 4">
    <name type="scientific">Aquila chrysaetos chrysaetos</name>
    <dbReference type="NCBI Taxonomy" id="223781"/>
    <lineage>
        <taxon>Eukaryota</taxon>
        <taxon>Metazoa</taxon>
        <taxon>Chordata</taxon>
        <taxon>Craniata</taxon>
        <taxon>Vertebrata</taxon>
        <taxon>Euteleostomi</taxon>
        <taxon>Archelosauria</taxon>
        <taxon>Archosauria</taxon>
        <taxon>Dinosauria</taxon>
        <taxon>Saurischia</taxon>
        <taxon>Theropoda</taxon>
        <taxon>Coelurosauria</taxon>
        <taxon>Aves</taxon>
        <taxon>Neognathae</taxon>
        <taxon>Neoaves</taxon>
        <taxon>Telluraves</taxon>
        <taxon>Accipitrimorphae</taxon>
        <taxon>Accipitriformes</taxon>
        <taxon>Accipitridae</taxon>
        <taxon>Accipitrinae</taxon>
        <taxon>Aquila</taxon>
    </lineage>
</organism>
<dbReference type="GO" id="GO:0030055">
    <property type="term" value="C:cell-substrate junction"/>
    <property type="evidence" value="ECO:0007669"/>
    <property type="project" value="TreeGrafter"/>
</dbReference>
<dbReference type="InterPro" id="IPR037843">
    <property type="entry name" value="Kindlin/fermitin"/>
</dbReference>
<dbReference type="Pfam" id="PF00373">
    <property type="entry name" value="FERM_M"/>
    <property type="match status" value="1"/>
</dbReference>
<dbReference type="GO" id="GO:0007160">
    <property type="term" value="P:cell-matrix adhesion"/>
    <property type="evidence" value="ECO:0007669"/>
    <property type="project" value="TreeGrafter"/>
</dbReference>